<dbReference type="Proteomes" id="UP000593626">
    <property type="component" value="Chromosome"/>
</dbReference>
<dbReference type="EC" id="1.1.1.3" evidence="4 14"/>
<dbReference type="Gene3D" id="3.30.360.10">
    <property type="entry name" value="Dihydrodipicolinate Reductase, domain 2"/>
    <property type="match status" value="1"/>
</dbReference>
<dbReference type="FunFam" id="3.30.360.10:FF:000005">
    <property type="entry name" value="Homoserine dehydrogenase"/>
    <property type="match status" value="1"/>
</dbReference>
<protein>
    <recommendedName>
        <fullName evidence="5 14">Homoserine dehydrogenase</fullName>
        <ecNumber evidence="4 14">1.1.1.3</ecNumber>
    </recommendedName>
</protein>
<evidence type="ECO:0000256" key="9">
    <source>
        <dbReference type="ARBA" id="ARBA00023053"/>
    </source>
</evidence>
<dbReference type="KEGG" id="mcui:G8O30_11240"/>
<feature type="active site" description="Proton donor" evidence="12">
    <location>
        <position position="203"/>
    </location>
</feature>
<accession>A0A7S8CCK4</accession>
<gene>
    <name evidence="18" type="ORF">G8O30_11240</name>
</gene>
<dbReference type="PANTHER" id="PTHR43331">
    <property type="entry name" value="HOMOSERINE DEHYDROGENASE"/>
    <property type="match status" value="1"/>
</dbReference>
<evidence type="ECO:0000259" key="17">
    <source>
        <dbReference type="Pfam" id="PF03447"/>
    </source>
</evidence>
<dbReference type="InterPro" id="IPR001342">
    <property type="entry name" value="HDH_cat"/>
</dbReference>
<evidence type="ECO:0000256" key="1">
    <source>
        <dbReference type="ARBA" id="ARBA00005056"/>
    </source>
</evidence>
<keyword evidence="10 14" id="KW-0486">Methionine biosynthesis</keyword>
<dbReference type="PANTHER" id="PTHR43331:SF1">
    <property type="entry name" value="HOMOSERINE DEHYDROGENASE"/>
    <property type="match status" value="1"/>
</dbReference>
<evidence type="ECO:0000256" key="3">
    <source>
        <dbReference type="ARBA" id="ARBA00006753"/>
    </source>
</evidence>
<keyword evidence="6 14" id="KW-0028">Amino-acid biosynthesis</keyword>
<dbReference type="SUPFAM" id="SSF51735">
    <property type="entry name" value="NAD(P)-binding Rossmann-fold domains"/>
    <property type="match status" value="1"/>
</dbReference>
<feature type="binding site" evidence="13">
    <location>
        <position position="188"/>
    </location>
    <ligand>
        <name>L-homoserine</name>
        <dbReference type="ChEBI" id="CHEBI:57476"/>
    </ligand>
</feature>
<evidence type="ECO:0000256" key="2">
    <source>
        <dbReference type="ARBA" id="ARBA00005062"/>
    </source>
</evidence>
<feature type="binding site" evidence="13">
    <location>
        <position position="103"/>
    </location>
    <ligand>
        <name>NADPH</name>
        <dbReference type="ChEBI" id="CHEBI:57783"/>
    </ligand>
</feature>
<evidence type="ECO:0000256" key="6">
    <source>
        <dbReference type="ARBA" id="ARBA00022605"/>
    </source>
</evidence>
<dbReference type="PROSITE" id="PS01042">
    <property type="entry name" value="HOMOSER_DHGENASE"/>
    <property type="match status" value="1"/>
</dbReference>
<feature type="domain" description="Homoserine dehydrogenase catalytic" evidence="16">
    <location>
        <begin position="135"/>
        <end position="307"/>
    </location>
</feature>
<reference evidence="18 19" key="1">
    <citation type="submission" date="2019-07" db="EMBL/GenBank/DDBJ databases">
        <title>Genome sequence of 2 isolates from Red Sea Mangroves.</title>
        <authorList>
            <person name="Sefrji F."/>
            <person name="Michoud G."/>
            <person name="Merlino G."/>
            <person name="Daffonchio D."/>
        </authorList>
    </citation>
    <scope>NUCLEOTIDE SEQUENCE [LARGE SCALE GENOMIC DNA]</scope>
    <source>
        <strain evidence="18 19">R1DC41</strain>
    </source>
</reference>
<evidence type="ECO:0000256" key="13">
    <source>
        <dbReference type="PIRSR" id="PIRSR036497-2"/>
    </source>
</evidence>
<dbReference type="GO" id="GO:0009086">
    <property type="term" value="P:methionine biosynthetic process"/>
    <property type="evidence" value="ECO:0007669"/>
    <property type="project" value="UniProtKB-KW"/>
</dbReference>
<evidence type="ECO:0000256" key="10">
    <source>
        <dbReference type="ARBA" id="ARBA00023167"/>
    </source>
</evidence>
<comment type="similarity">
    <text evidence="3 15">Belongs to the homoserine dehydrogenase family.</text>
</comment>
<keyword evidence="19" id="KW-1185">Reference proteome</keyword>
<dbReference type="InterPro" id="IPR005106">
    <property type="entry name" value="Asp/hSer_DH_NAD-bd"/>
</dbReference>
<evidence type="ECO:0000256" key="12">
    <source>
        <dbReference type="PIRSR" id="PIRSR036497-1"/>
    </source>
</evidence>
<dbReference type="GO" id="GO:0004412">
    <property type="term" value="F:homoserine dehydrogenase activity"/>
    <property type="evidence" value="ECO:0007669"/>
    <property type="project" value="UniProtKB-EC"/>
</dbReference>
<evidence type="ECO:0000259" key="16">
    <source>
        <dbReference type="Pfam" id="PF00742"/>
    </source>
</evidence>
<dbReference type="Pfam" id="PF03447">
    <property type="entry name" value="NAD_binding_3"/>
    <property type="match status" value="1"/>
</dbReference>
<evidence type="ECO:0000256" key="4">
    <source>
        <dbReference type="ARBA" id="ARBA00013213"/>
    </source>
</evidence>
<dbReference type="UniPathway" id="UPA00050">
    <property type="reaction ID" value="UER00063"/>
</dbReference>
<dbReference type="AlphaFoldDB" id="A0A7S8CCK4"/>
<proteinExistence type="inferred from homology"/>
<evidence type="ECO:0000256" key="15">
    <source>
        <dbReference type="RuleBase" id="RU004171"/>
    </source>
</evidence>
<dbReference type="GO" id="GO:0050661">
    <property type="term" value="F:NADP binding"/>
    <property type="evidence" value="ECO:0007669"/>
    <property type="project" value="InterPro"/>
</dbReference>
<keyword evidence="13 14" id="KW-0521">NADP</keyword>
<organism evidence="18 19">
    <name type="scientific">Mangrovibacillus cuniculi</name>
    <dbReference type="NCBI Taxonomy" id="2593652"/>
    <lineage>
        <taxon>Bacteria</taxon>
        <taxon>Bacillati</taxon>
        <taxon>Bacillota</taxon>
        <taxon>Bacilli</taxon>
        <taxon>Bacillales</taxon>
        <taxon>Bacillaceae</taxon>
        <taxon>Mangrovibacillus</taxon>
    </lineage>
</organism>
<dbReference type="PIRSF" id="PIRSF036497">
    <property type="entry name" value="HDH_short"/>
    <property type="match status" value="1"/>
</dbReference>
<dbReference type="NCBIfam" id="NF004976">
    <property type="entry name" value="PRK06349.1"/>
    <property type="match status" value="1"/>
</dbReference>
<keyword evidence="8 14" id="KW-0560">Oxidoreductase</keyword>
<evidence type="ECO:0000313" key="19">
    <source>
        <dbReference type="Proteomes" id="UP000593626"/>
    </source>
</evidence>
<dbReference type="InterPro" id="IPR036291">
    <property type="entry name" value="NAD(P)-bd_dom_sf"/>
</dbReference>
<evidence type="ECO:0000256" key="5">
    <source>
        <dbReference type="ARBA" id="ARBA00013376"/>
    </source>
</evidence>
<keyword evidence="9" id="KW-0915">Sodium</keyword>
<dbReference type="GO" id="GO:0009088">
    <property type="term" value="P:threonine biosynthetic process"/>
    <property type="evidence" value="ECO:0007669"/>
    <property type="project" value="UniProtKB-UniPathway"/>
</dbReference>
<dbReference type="EMBL" id="CP049742">
    <property type="protein sequence ID" value="QPC47478.1"/>
    <property type="molecule type" value="Genomic_DNA"/>
</dbReference>
<dbReference type="InterPro" id="IPR022697">
    <property type="entry name" value="HDH_short"/>
</dbReference>
<evidence type="ECO:0000256" key="7">
    <source>
        <dbReference type="ARBA" id="ARBA00022697"/>
    </source>
</evidence>
<sequence>MTRNVYRIGIIGYGTVGKGIVNVLEEQKERIASLVSREIEVEYVLVKDRLKKREGDLSFVYDWDAFKRSSFDVVFECIVGVEPAVSYATYFLEQGIPVITANKEMFAKKGKALREVASEYGTSIRYEATTGGAIPIIRSINELLHIQTFTRIDGIVNGTTNYLVTTLRKEGGDFFEHVKKAQEKGYAEADPSFDIDGWDALFKLRIMCESVFGKSPDKETRIPLGPFVQQVKPKEGERIRYIASAYFEEDVLHAVIAPKVILPEHPLFGVDGVTNAIALTTTYSDVLTFTGPGAGSYPTASAMVDDWISYVKLVKPVVPASAGR</sequence>
<dbReference type="RefSeq" id="WP_239672148.1">
    <property type="nucleotide sequence ID" value="NZ_CP049742.1"/>
</dbReference>
<feature type="domain" description="Aspartate/homoserine dehydrogenase NAD-binding" evidence="17">
    <location>
        <begin position="12"/>
        <end position="127"/>
    </location>
</feature>
<evidence type="ECO:0000256" key="8">
    <source>
        <dbReference type="ARBA" id="ARBA00023002"/>
    </source>
</evidence>
<dbReference type="Pfam" id="PF00742">
    <property type="entry name" value="Homoserine_dh"/>
    <property type="match status" value="1"/>
</dbReference>
<comment type="pathway">
    <text evidence="1 14">Amino-acid biosynthesis; L-threonine biosynthesis; L-threonine from L-aspartate: step 3/5.</text>
</comment>
<keyword evidence="7 14" id="KW-0791">Threonine biosynthesis</keyword>
<dbReference type="SUPFAM" id="SSF55347">
    <property type="entry name" value="Glyceraldehyde-3-phosphate dehydrogenase-like, C-terminal domain"/>
    <property type="match status" value="1"/>
</dbReference>
<dbReference type="Gene3D" id="3.40.50.720">
    <property type="entry name" value="NAD(P)-binding Rossmann-like Domain"/>
    <property type="match status" value="1"/>
</dbReference>
<feature type="binding site" evidence="13">
    <location>
        <begin position="12"/>
        <end position="17"/>
    </location>
    <ligand>
        <name>NADP(+)</name>
        <dbReference type="ChEBI" id="CHEBI:58349"/>
    </ligand>
</feature>
<comment type="catalytic activity">
    <reaction evidence="11">
        <text>L-homoserine + NADP(+) = L-aspartate 4-semialdehyde + NADPH + H(+)</text>
        <dbReference type="Rhea" id="RHEA:15761"/>
        <dbReference type="ChEBI" id="CHEBI:15378"/>
        <dbReference type="ChEBI" id="CHEBI:57476"/>
        <dbReference type="ChEBI" id="CHEBI:57783"/>
        <dbReference type="ChEBI" id="CHEBI:58349"/>
        <dbReference type="ChEBI" id="CHEBI:537519"/>
        <dbReference type="EC" id="1.1.1.3"/>
    </reaction>
    <physiologicalReaction direction="right-to-left" evidence="11">
        <dbReference type="Rhea" id="RHEA:15763"/>
    </physiologicalReaction>
</comment>
<evidence type="ECO:0000256" key="14">
    <source>
        <dbReference type="RuleBase" id="RU000579"/>
    </source>
</evidence>
<name>A0A7S8CCK4_9BACI</name>
<evidence type="ECO:0000313" key="18">
    <source>
        <dbReference type="EMBL" id="QPC47478.1"/>
    </source>
</evidence>
<dbReference type="UniPathway" id="UPA00051">
    <property type="reaction ID" value="UER00465"/>
</dbReference>
<comment type="pathway">
    <text evidence="2 14">Amino-acid biosynthesis; L-methionine biosynthesis via de novo pathway; L-homoserine from L-aspartate: step 3/3.</text>
</comment>
<dbReference type="InterPro" id="IPR019811">
    <property type="entry name" value="HDH_CS"/>
</dbReference>
<evidence type="ECO:0000256" key="11">
    <source>
        <dbReference type="ARBA" id="ARBA00048841"/>
    </source>
</evidence>